<gene>
    <name evidence="2" type="ORF">Z169_12254</name>
</gene>
<keyword evidence="3" id="KW-1185">Reference proteome</keyword>
<dbReference type="Proteomes" id="UP000053119">
    <property type="component" value="Unassembled WGS sequence"/>
</dbReference>
<proteinExistence type="predicted"/>
<feature type="non-terminal residue" evidence="2">
    <location>
        <position position="44"/>
    </location>
</feature>
<dbReference type="EMBL" id="KK501576">
    <property type="protein sequence ID" value="KFP16459.1"/>
    <property type="molecule type" value="Genomic_DNA"/>
</dbReference>
<evidence type="ECO:0000256" key="1">
    <source>
        <dbReference type="SAM" id="MobiDB-lite"/>
    </source>
</evidence>
<feature type="region of interest" description="Disordered" evidence="1">
    <location>
        <begin position="1"/>
        <end position="44"/>
    </location>
</feature>
<name>A0A091J686_EGRGA</name>
<feature type="non-terminal residue" evidence="2">
    <location>
        <position position="1"/>
    </location>
</feature>
<evidence type="ECO:0000313" key="2">
    <source>
        <dbReference type="EMBL" id="KFP16459.1"/>
    </source>
</evidence>
<sequence>ALAGSTSVATVAPGNAREVTAARGDGHSITAEDAANSSRGGGAH</sequence>
<protein>
    <submittedName>
        <fullName evidence="2">Uncharacterized protein</fullName>
    </submittedName>
</protein>
<evidence type="ECO:0000313" key="3">
    <source>
        <dbReference type="Proteomes" id="UP000053119"/>
    </source>
</evidence>
<accession>A0A091J686</accession>
<organism evidence="2 3">
    <name type="scientific">Egretta garzetta</name>
    <name type="common">Little egret</name>
    <dbReference type="NCBI Taxonomy" id="188379"/>
    <lineage>
        <taxon>Eukaryota</taxon>
        <taxon>Metazoa</taxon>
        <taxon>Chordata</taxon>
        <taxon>Craniata</taxon>
        <taxon>Vertebrata</taxon>
        <taxon>Euteleostomi</taxon>
        <taxon>Archelosauria</taxon>
        <taxon>Archosauria</taxon>
        <taxon>Dinosauria</taxon>
        <taxon>Saurischia</taxon>
        <taxon>Theropoda</taxon>
        <taxon>Coelurosauria</taxon>
        <taxon>Aves</taxon>
        <taxon>Neognathae</taxon>
        <taxon>Neoaves</taxon>
        <taxon>Aequornithes</taxon>
        <taxon>Pelecaniformes</taxon>
        <taxon>Ardeidae</taxon>
        <taxon>Egretta</taxon>
    </lineage>
</organism>
<reference evidence="2 3" key="1">
    <citation type="submission" date="2014-04" db="EMBL/GenBank/DDBJ databases">
        <title>Genome evolution of avian class.</title>
        <authorList>
            <person name="Zhang G."/>
            <person name="Li C."/>
        </authorList>
    </citation>
    <scope>NUCLEOTIDE SEQUENCE [LARGE SCALE GENOMIC DNA]</scope>
    <source>
        <strain evidence="2">BGI_Z169</strain>
    </source>
</reference>
<dbReference type="AlphaFoldDB" id="A0A091J686"/>